<keyword evidence="2" id="KW-1185">Reference proteome</keyword>
<proteinExistence type="predicted"/>
<dbReference type="RefSeq" id="WP_185059753.1">
    <property type="nucleotide sequence ID" value="NZ_BAABJP010000011.1"/>
</dbReference>
<name>A0ABP9Q3H6_9PSEU</name>
<evidence type="ECO:0000313" key="1">
    <source>
        <dbReference type="EMBL" id="GAA5156313.1"/>
    </source>
</evidence>
<evidence type="ECO:0000313" key="2">
    <source>
        <dbReference type="Proteomes" id="UP001428817"/>
    </source>
</evidence>
<reference evidence="2" key="1">
    <citation type="journal article" date="2019" name="Int. J. Syst. Evol. Microbiol.">
        <title>The Global Catalogue of Microorganisms (GCM) 10K type strain sequencing project: providing services to taxonomists for standard genome sequencing and annotation.</title>
        <authorList>
            <consortium name="The Broad Institute Genomics Platform"/>
            <consortium name="The Broad Institute Genome Sequencing Center for Infectious Disease"/>
            <person name="Wu L."/>
            <person name="Ma J."/>
        </authorList>
    </citation>
    <scope>NUCLEOTIDE SEQUENCE [LARGE SCALE GENOMIC DNA]</scope>
    <source>
        <strain evidence="2">JCM 18303</strain>
    </source>
</reference>
<protein>
    <submittedName>
        <fullName evidence="1">Uncharacterized protein</fullName>
    </submittedName>
</protein>
<gene>
    <name evidence="1" type="ORF">GCM10023321_31820</name>
</gene>
<dbReference type="Proteomes" id="UP001428817">
    <property type="component" value="Unassembled WGS sequence"/>
</dbReference>
<sequence length="73" mass="8167">MLWRISRLTVIFRPRTAREESAAATREAVAAREVDENDPDGRRRVAHRVCGPEIADPSRREVSVVEAPAFVAP</sequence>
<organism evidence="1 2">
    <name type="scientific">Pseudonocardia eucalypti</name>
    <dbReference type="NCBI Taxonomy" id="648755"/>
    <lineage>
        <taxon>Bacteria</taxon>
        <taxon>Bacillati</taxon>
        <taxon>Actinomycetota</taxon>
        <taxon>Actinomycetes</taxon>
        <taxon>Pseudonocardiales</taxon>
        <taxon>Pseudonocardiaceae</taxon>
        <taxon>Pseudonocardia</taxon>
    </lineage>
</organism>
<accession>A0ABP9Q3H6</accession>
<dbReference type="EMBL" id="BAABJP010000011">
    <property type="protein sequence ID" value="GAA5156313.1"/>
    <property type="molecule type" value="Genomic_DNA"/>
</dbReference>
<comment type="caution">
    <text evidence="1">The sequence shown here is derived from an EMBL/GenBank/DDBJ whole genome shotgun (WGS) entry which is preliminary data.</text>
</comment>